<dbReference type="EMBL" id="JAEACQ010000162">
    <property type="protein sequence ID" value="MBL7627584.1"/>
    <property type="molecule type" value="Genomic_DNA"/>
</dbReference>
<accession>A0A937UL89</accession>
<comment type="similarity">
    <text evidence="1">Belongs to the glycosyl hydrolase 3 family.</text>
</comment>
<dbReference type="PRINTS" id="PR00133">
    <property type="entry name" value="GLHYDRLASE3"/>
</dbReference>
<comment type="caution">
    <text evidence="4">The sequence shown here is derived from an EMBL/GenBank/DDBJ whole genome shotgun (WGS) entry which is preliminary data.</text>
</comment>
<keyword evidence="5" id="KW-1185">Reference proteome</keyword>
<dbReference type="GO" id="GO:0005975">
    <property type="term" value="P:carbohydrate metabolic process"/>
    <property type="evidence" value="ECO:0007669"/>
    <property type="project" value="InterPro"/>
</dbReference>
<feature type="domain" description="Fibronectin type III-like" evidence="3">
    <location>
        <begin position="709"/>
        <end position="778"/>
    </location>
</feature>
<keyword evidence="2 4" id="KW-0378">Hydrolase</keyword>
<dbReference type="Gene3D" id="2.60.40.10">
    <property type="entry name" value="Immunoglobulins"/>
    <property type="match status" value="1"/>
</dbReference>
<protein>
    <submittedName>
        <fullName evidence="4">Glycoside hydrolase family 3 C-terminal domain-containing protein</fullName>
    </submittedName>
</protein>
<dbReference type="InterPro" id="IPR001764">
    <property type="entry name" value="Glyco_hydro_3_N"/>
</dbReference>
<dbReference type="Pfam" id="PF14310">
    <property type="entry name" value="Fn3-like"/>
    <property type="match status" value="1"/>
</dbReference>
<dbReference type="PANTHER" id="PTHR42715:SF10">
    <property type="entry name" value="BETA-GLUCOSIDASE"/>
    <property type="match status" value="1"/>
</dbReference>
<dbReference type="InterPro" id="IPR026891">
    <property type="entry name" value="Fn3-like"/>
</dbReference>
<proteinExistence type="inferred from homology"/>
<dbReference type="InterPro" id="IPR013783">
    <property type="entry name" value="Ig-like_fold"/>
</dbReference>
<evidence type="ECO:0000256" key="2">
    <source>
        <dbReference type="ARBA" id="ARBA00022801"/>
    </source>
</evidence>
<reference evidence="4" key="1">
    <citation type="submission" date="2020-12" db="EMBL/GenBank/DDBJ databases">
        <title>Genomic characterization of non-nitrogen-fixing Frankia strains.</title>
        <authorList>
            <person name="Carlos-Shanley C."/>
            <person name="Guerra T."/>
            <person name="Hahn D."/>
        </authorList>
    </citation>
    <scope>NUCLEOTIDE SEQUENCE</scope>
    <source>
        <strain evidence="4">CN6</strain>
    </source>
</reference>
<organism evidence="4 5">
    <name type="scientific">Frankia nepalensis</name>
    <dbReference type="NCBI Taxonomy" id="1836974"/>
    <lineage>
        <taxon>Bacteria</taxon>
        <taxon>Bacillati</taxon>
        <taxon>Actinomycetota</taxon>
        <taxon>Actinomycetes</taxon>
        <taxon>Frankiales</taxon>
        <taxon>Frankiaceae</taxon>
        <taxon>Frankia</taxon>
    </lineage>
</organism>
<dbReference type="GO" id="GO:0004553">
    <property type="term" value="F:hydrolase activity, hydrolyzing O-glycosyl compounds"/>
    <property type="evidence" value="ECO:0007669"/>
    <property type="project" value="InterPro"/>
</dbReference>
<dbReference type="Pfam" id="PF01915">
    <property type="entry name" value="Glyco_hydro_3_C"/>
    <property type="match status" value="1"/>
</dbReference>
<evidence type="ECO:0000313" key="5">
    <source>
        <dbReference type="Proteomes" id="UP000604475"/>
    </source>
</evidence>
<dbReference type="SUPFAM" id="SSF51445">
    <property type="entry name" value="(Trans)glycosidases"/>
    <property type="match status" value="1"/>
</dbReference>
<dbReference type="RefSeq" id="WP_202998922.1">
    <property type="nucleotide sequence ID" value="NZ_JADWYU010000096.1"/>
</dbReference>
<dbReference type="InterPro" id="IPR050288">
    <property type="entry name" value="Cellulose_deg_GH3"/>
</dbReference>
<dbReference type="AlphaFoldDB" id="A0A937UL89"/>
<dbReference type="InterPro" id="IPR017853">
    <property type="entry name" value="GH"/>
</dbReference>
<evidence type="ECO:0000313" key="4">
    <source>
        <dbReference type="EMBL" id="MBL7627584.1"/>
    </source>
</evidence>
<dbReference type="InterPro" id="IPR002772">
    <property type="entry name" value="Glyco_hydro_3_C"/>
</dbReference>
<dbReference type="Gene3D" id="3.20.20.300">
    <property type="entry name" value="Glycoside hydrolase, family 3, N-terminal domain"/>
    <property type="match status" value="1"/>
</dbReference>
<dbReference type="InterPro" id="IPR036962">
    <property type="entry name" value="Glyco_hydro_3_N_sf"/>
</dbReference>
<dbReference type="InterPro" id="IPR036881">
    <property type="entry name" value="Glyco_hydro_3_C_sf"/>
</dbReference>
<name>A0A937UL89_9ACTN</name>
<evidence type="ECO:0000259" key="3">
    <source>
        <dbReference type="SMART" id="SM01217"/>
    </source>
</evidence>
<sequence>MSQDATSSPEARATELLRMMTVEEKSRQVTGVPPAGLLGVDGLLPDAAQRILGLGVGHVTGLGMLGHKAPDQVAKTVNEIQRFLVTRTRLGIPAIFHVEALNGVVSPGFTTFPTAIGLAATWNPDGVEEMAAILRRQVRAIGHPFVLSPVMDVARDARWGRVHETYGEDPYLVSAMSVAFTRGMQGTDLREGAIATGKHFLGYGLTEAGQNMARTTVGPRELYEVYARPFEAAIKLAGLAAVMNSYSTVDGVPAGASREILTGLLRDRLGFTGTVVSDYDTVGHLHRRLRVARDAEEAGRLALAAGLDVELPIPDGYGPVLAQAVERGAVPLEQLDQACWRVLRDKFALGLFDQPYVPEDPVVINTTARAGADLAHDLARQSVTLLKNEGQLPLSRDLRRIAIIGPHADSIGFAFPAYTYPGALQMFVARRGEQRTIPGTEQMAAMFTDETIRLMIEELSGPLGKPADDYLREMYGAQSLAEAVRAAVPDAEVTVTAGCGVLDEEPADISVAVAAARNADVVILALGGRGGWFTSSITEGEDSDTANLDLPANQVALVRAVTATGTPCVGIVHTGRPMALAAVVDALPALLYGYYGGQHAAMAMTEVLFGDVNPGGKLPISLPRHSGQVPIYSGQPTGSGYRRTEHDMHQDYLDMPSTPLFPFGHGLSYTTFDYGDFAISPSDVDAADVDAAVTVRLTVRNSGDRAGDEVVQLYFSDQATGVTRPAQELVGFLRLGLAPGAAAAVAFTVAMSQLGYIGLDGRFVLEPGPVQVLVGGSSDDIRLRGAFEVVGDPVVLEGRRSYLSSTAVGEASPAALASPGK</sequence>
<dbReference type="Pfam" id="PF00933">
    <property type="entry name" value="Glyco_hydro_3"/>
    <property type="match status" value="1"/>
</dbReference>
<dbReference type="Proteomes" id="UP000604475">
    <property type="component" value="Unassembled WGS sequence"/>
</dbReference>
<dbReference type="Gene3D" id="3.40.50.1700">
    <property type="entry name" value="Glycoside hydrolase family 3 C-terminal domain"/>
    <property type="match status" value="1"/>
</dbReference>
<gene>
    <name evidence="4" type="ORF">I7412_10460</name>
</gene>
<dbReference type="SMART" id="SM01217">
    <property type="entry name" value="Fn3_like"/>
    <property type="match status" value="1"/>
</dbReference>
<evidence type="ECO:0000256" key="1">
    <source>
        <dbReference type="ARBA" id="ARBA00005336"/>
    </source>
</evidence>
<dbReference type="PANTHER" id="PTHR42715">
    <property type="entry name" value="BETA-GLUCOSIDASE"/>
    <property type="match status" value="1"/>
</dbReference>
<dbReference type="SUPFAM" id="SSF52279">
    <property type="entry name" value="Beta-D-glucan exohydrolase, C-terminal domain"/>
    <property type="match status" value="1"/>
</dbReference>